<evidence type="ECO:0000313" key="4">
    <source>
        <dbReference type="EMBL" id="CAB4183382.1"/>
    </source>
</evidence>
<keyword evidence="6" id="KW-0269">Exonuclease</keyword>
<dbReference type="Gene3D" id="3.30.70.370">
    <property type="match status" value="1"/>
</dbReference>
<proteinExistence type="predicted"/>
<evidence type="ECO:0000313" key="5">
    <source>
        <dbReference type="EMBL" id="CAB4199196.1"/>
    </source>
</evidence>
<dbReference type="PANTHER" id="PTHR10133:SF62">
    <property type="entry name" value="DNA POLYMERASE THETA"/>
    <property type="match status" value="1"/>
</dbReference>
<dbReference type="InterPro" id="IPR036397">
    <property type="entry name" value="RNaseH_sf"/>
</dbReference>
<feature type="compositionally biased region" description="Basic and acidic residues" evidence="2">
    <location>
        <begin position="125"/>
        <end position="140"/>
    </location>
</feature>
<dbReference type="SUPFAM" id="SSF56672">
    <property type="entry name" value="DNA/RNA polymerases"/>
    <property type="match status" value="1"/>
</dbReference>
<dbReference type="Gene3D" id="1.20.1060.10">
    <property type="entry name" value="Taq DNA Polymerase, Chain T, domain 4"/>
    <property type="match status" value="1"/>
</dbReference>
<dbReference type="SUPFAM" id="SSF53098">
    <property type="entry name" value="Ribonuclease H-like"/>
    <property type="match status" value="1"/>
</dbReference>
<feature type="region of interest" description="Disordered" evidence="2">
    <location>
        <begin position="125"/>
        <end position="148"/>
    </location>
</feature>
<dbReference type="EMBL" id="LR797042">
    <property type="protein sequence ID" value="CAB4183382.1"/>
    <property type="molecule type" value="Genomic_DNA"/>
</dbReference>
<evidence type="ECO:0000256" key="2">
    <source>
        <dbReference type="SAM" id="MobiDB-lite"/>
    </source>
</evidence>
<dbReference type="GO" id="GO:0006261">
    <property type="term" value="P:DNA-templated DNA replication"/>
    <property type="evidence" value="ECO:0007669"/>
    <property type="project" value="InterPro"/>
</dbReference>
<name>A0A6J7XH07_9CAUD</name>
<dbReference type="GO" id="GO:0003677">
    <property type="term" value="F:DNA binding"/>
    <property type="evidence" value="ECO:0007669"/>
    <property type="project" value="InterPro"/>
</dbReference>
<dbReference type="PRINTS" id="PR00868">
    <property type="entry name" value="DNAPOLI"/>
</dbReference>
<dbReference type="Gene3D" id="3.30.420.10">
    <property type="entry name" value="Ribonuclease H-like superfamily/Ribonuclease H"/>
    <property type="match status" value="1"/>
</dbReference>
<dbReference type="EMBL" id="LR798385">
    <property type="protein sequence ID" value="CAB5228439.1"/>
    <property type="molecule type" value="Genomic_DNA"/>
</dbReference>
<dbReference type="GO" id="GO:0004527">
    <property type="term" value="F:exonuclease activity"/>
    <property type="evidence" value="ECO:0007669"/>
    <property type="project" value="UniProtKB-KW"/>
</dbReference>
<dbReference type="InterPro" id="IPR001098">
    <property type="entry name" value="DNA-dir_DNA_pol_A_palm_dom"/>
</dbReference>
<dbReference type="PANTHER" id="PTHR10133">
    <property type="entry name" value="DNA POLYMERASE I"/>
    <property type="match status" value="1"/>
</dbReference>
<gene>
    <name evidence="4" type="ORF">UFOVP1084_54</name>
    <name evidence="5" type="ORF">UFOVP1328_24</name>
    <name evidence="6" type="ORF">UFOVP1532_55</name>
</gene>
<reference evidence="6" key="1">
    <citation type="submission" date="2020-05" db="EMBL/GenBank/DDBJ databases">
        <authorList>
            <person name="Chiriac C."/>
            <person name="Salcher M."/>
            <person name="Ghai R."/>
            <person name="Kavagutti S V."/>
        </authorList>
    </citation>
    <scope>NUCLEOTIDE SEQUENCE</scope>
</reference>
<keyword evidence="1" id="KW-1194">Viral DNA replication</keyword>
<protein>
    <submittedName>
        <fullName evidence="6">PolA DNA polymerase I - 3'-5' exonuclease and polymerase domains</fullName>
    </submittedName>
</protein>
<dbReference type="Pfam" id="PF00476">
    <property type="entry name" value="DNA_pol_A"/>
    <property type="match status" value="1"/>
</dbReference>
<dbReference type="EMBL" id="LR797278">
    <property type="protein sequence ID" value="CAB4199196.1"/>
    <property type="molecule type" value="Genomic_DNA"/>
</dbReference>
<sequence>MIEFDVETTGLQWYGGHKPFLAQFWDGTGEPVLLDPETDRVEIQQWLDRGNTEGIRAWNTKFDMHMIESAGYTLPDQAMWHDGMVIAHIVDERSSVALKARAAALFGEQERDNEKEVKGWLTEENKRRRTEAKESAKEGGEVVEFEPPNYSDVPDDIMRPYAALDCILTKKVCDTYERALKGPLLEVYEMERKVLGALYSAERRGIPVDREAAARFEAEAADNCERLHDKAVKLAGISSFNPNSSDQIAEALKRRGADLRFVGKSEKTGKPSMDAENLAAVDDELARTVEAFRAEYKILGTYVRPMLHRSWEAGMRSWKQPFIASDGRIHPNFRQVGARTGRMSCSDPNIQNWPRDDLRLRYLFRAEEGKVLVTADLDAIELVLFAAFAGDGRLLRAVKSGEDMHLLAAKMMGLGDRERTGGVVESARQRGKTMNYLQVYGGGVRTICKTFGVNQKEARQLLDRYHTAFPEVGGLQRRIEYTLMDRGYVKTPWGRRHRCYDAHKEAYKFVNYLVQGSAADLLKASLVTLHDQGVPVIACVHDEIIAECDEKDAPEVARLIEQAMTNHPLVDTKIPLGAAATIVKRWSDAKDDKFVPSYAKESK</sequence>
<evidence type="ECO:0000259" key="3">
    <source>
        <dbReference type="SMART" id="SM00482"/>
    </source>
</evidence>
<dbReference type="GO" id="GO:0039693">
    <property type="term" value="P:viral DNA genome replication"/>
    <property type="evidence" value="ECO:0007669"/>
    <property type="project" value="UniProtKB-KW"/>
</dbReference>
<organism evidence="6">
    <name type="scientific">uncultured Caudovirales phage</name>
    <dbReference type="NCBI Taxonomy" id="2100421"/>
    <lineage>
        <taxon>Viruses</taxon>
        <taxon>Duplodnaviria</taxon>
        <taxon>Heunggongvirae</taxon>
        <taxon>Uroviricota</taxon>
        <taxon>Caudoviricetes</taxon>
        <taxon>Peduoviridae</taxon>
        <taxon>Maltschvirus</taxon>
        <taxon>Maltschvirus maltsch</taxon>
    </lineage>
</organism>
<keyword evidence="6" id="KW-0540">Nuclease</keyword>
<keyword evidence="6" id="KW-0378">Hydrolase</keyword>
<keyword evidence="1" id="KW-0235">DNA replication</keyword>
<feature type="domain" description="DNA-directed DNA polymerase family A palm" evidence="3">
    <location>
        <begin position="357"/>
        <end position="552"/>
    </location>
</feature>
<dbReference type="GO" id="GO:0003887">
    <property type="term" value="F:DNA-directed DNA polymerase activity"/>
    <property type="evidence" value="ECO:0007669"/>
    <property type="project" value="InterPro"/>
</dbReference>
<accession>A0A6J7XH07</accession>
<dbReference type="GO" id="GO:0006302">
    <property type="term" value="P:double-strand break repair"/>
    <property type="evidence" value="ECO:0007669"/>
    <property type="project" value="TreeGrafter"/>
</dbReference>
<dbReference type="Gene3D" id="1.10.150.20">
    <property type="entry name" value="5' to 3' exonuclease, C-terminal subdomain"/>
    <property type="match status" value="1"/>
</dbReference>
<dbReference type="InterPro" id="IPR012337">
    <property type="entry name" value="RNaseH-like_sf"/>
</dbReference>
<dbReference type="InterPro" id="IPR043502">
    <property type="entry name" value="DNA/RNA_pol_sf"/>
</dbReference>
<dbReference type="InterPro" id="IPR002298">
    <property type="entry name" value="DNA_polymerase_A"/>
</dbReference>
<evidence type="ECO:0000256" key="1">
    <source>
        <dbReference type="ARBA" id="ARBA00023109"/>
    </source>
</evidence>
<evidence type="ECO:0000313" key="6">
    <source>
        <dbReference type="EMBL" id="CAB5228439.1"/>
    </source>
</evidence>
<dbReference type="SMART" id="SM00482">
    <property type="entry name" value="POLAc"/>
    <property type="match status" value="1"/>
</dbReference>